<keyword evidence="12" id="KW-0965">Cell junction</keyword>
<evidence type="ECO:0000256" key="15">
    <source>
        <dbReference type="ARBA" id="ARBA00023180"/>
    </source>
</evidence>
<dbReference type="GO" id="GO:0007043">
    <property type="term" value="P:cell-cell junction assembly"/>
    <property type="evidence" value="ECO:0007669"/>
    <property type="project" value="TreeGrafter"/>
</dbReference>
<proteinExistence type="predicted"/>
<dbReference type="GO" id="GO:0016342">
    <property type="term" value="C:catenin complex"/>
    <property type="evidence" value="ECO:0007669"/>
    <property type="project" value="TreeGrafter"/>
</dbReference>
<dbReference type="CDD" id="cd11304">
    <property type="entry name" value="Cadherin_repeat"/>
    <property type="match status" value="3"/>
</dbReference>
<evidence type="ECO:0000256" key="8">
    <source>
        <dbReference type="ARBA" id="ARBA00022723"/>
    </source>
</evidence>
<feature type="transmembrane region" description="Helical" evidence="17">
    <location>
        <begin position="581"/>
        <end position="609"/>
    </location>
</feature>
<evidence type="ECO:0000259" key="18">
    <source>
        <dbReference type="PROSITE" id="PS50268"/>
    </source>
</evidence>
<dbReference type="GO" id="GO:0014069">
    <property type="term" value="C:postsynaptic density"/>
    <property type="evidence" value="ECO:0007669"/>
    <property type="project" value="TreeGrafter"/>
</dbReference>
<dbReference type="GO" id="GO:0007156">
    <property type="term" value="P:homophilic cell adhesion via plasma membrane adhesion molecules"/>
    <property type="evidence" value="ECO:0007669"/>
    <property type="project" value="InterPro"/>
</dbReference>
<dbReference type="GO" id="GO:0030027">
    <property type="term" value="C:lamellipodium"/>
    <property type="evidence" value="ECO:0007669"/>
    <property type="project" value="TreeGrafter"/>
</dbReference>
<sequence length="615" mass="68630">MYNGQHFIYLLVSLFLVEGHWWIPQKQHHQQFLSRRMKRQWNVPPIFIPENNLKYLNVHHYLLQSDQSQALRYSLTGPGADLPPVGLFTLDSITGRLRMTRALDREQQQEYRLKAHAHQSDGQEVDFPCNISIFVQDVNDEFPEFVPRFPMGKIREDALPGAFVMQLTATDRDDPETPNALVQFKMTSHSEQFSLNKETGVITVKMTNFERMKRDRYNLIVQAVDCNGAAFGLSTETMVSIFVLRANECLPQFNQTNLQVNAMENRLYPRLAELAVYGCDVEFGFEGKPVVYHIVRGNGAGHFAITTDENTNAGILQVIKAMDYEKDKRITLVIKTENVVPFAKPYEHSSSATVAITILDMHARPIFWPKVQTVHLDSSSPLGMNLVHLNTRCTEECEGMVLWFSVLKDPAGVVTIDPNSGVLRMVSPFPPDTRLGPNNTYAIIVGVENTEANPPFTSTGTILLATRRSNQQGAYLLHTSFCHDGHAWPNSSYSLAVLLVGEDPDPLSNFFPLSFTLARKPPSNPSSWKIQQVNGTAAWLSTMEPQQCGTYETWLSVTNHQGLAGPESKVTVQLCGCEAKALLLVAGGIGLSDGAIIAIVLSILAVLLFGKPVWS</sequence>
<evidence type="ECO:0000256" key="6">
    <source>
        <dbReference type="ARBA" id="ARBA00022475"/>
    </source>
</evidence>
<dbReference type="GeneTree" id="ENSGT00940000154848"/>
<dbReference type="FunFam" id="2.60.40.60:FF:000019">
    <property type="entry name" value="Cadherin 2"/>
    <property type="match status" value="1"/>
</dbReference>
<dbReference type="GO" id="GO:0005509">
    <property type="term" value="F:calcium ion binding"/>
    <property type="evidence" value="ECO:0007669"/>
    <property type="project" value="UniProtKB-UniRule"/>
</dbReference>
<keyword evidence="6" id="KW-1003">Cell membrane</keyword>
<dbReference type="FunFam" id="2.60.40.60:FF:000011">
    <property type="entry name" value="Cadherin 1"/>
    <property type="match status" value="1"/>
</dbReference>
<evidence type="ECO:0000256" key="2">
    <source>
        <dbReference type="ARBA" id="ARBA00004241"/>
    </source>
</evidence>
<feature type="transmembrane region" description="Helical" evidence="17">
    <location>
        <begin position="7"/>
        <end position="23"/>
    </location>
</feature>
<keyword evidence="14 17" id="KW-0472">Membrane</keyword>
<feature type="domain" description="Cadherin" evidence="18">
    <location>
        <begin position="40"/>
        <end position="145"/>
    </location>
</feature>
<dbReference type="Pfam" id="PF00028">
    <property type="entry name" value="Cadherin"/>
    <property type="match status" value="2"/>
</dbReference>
<dbReference type="GO" id="GO:0034332">
    <property type="term" value="P:adherens junction organization"/>
    <property type="evidence" value="ECO:0007669"/>
    <property type="project" value="TreeGrafter"/>
</dbReference>
<dbReference type="Gene3D" id="2.60.40.60">
    <property type="entry name" value="Cadherins"/>
    <property type="match status" value="4"/>
</dbReference>
<evidence type="ECO:0000256" key="17">
    <source>
        <dbReference type="SAM" id="Phobius"/>
    </source>
</evidence>
<dbReference type="GO" id="GO:0016339">
    <property type="term" value="P:calcium-dependent cell-cell adhesion via plasma membrane cell adhesion molecules"/>
    <property type="evidence" value="ECO:0007669"/>
    <property type="project" value="TreeGrafter"/>
</dbReference>
<keyword evidence="10 16" id="KW-0106">Calcium</keyword>
<dbReference type="GO" id="GO:0014704">
    <property type="term" value="C:intercalated disc"/>
    <property type="evidence" value="ECO:0007669"/>
    <property type="project" value="TreeGrafter"/>
</dbReference>
<keyword evidence="9" id="KW-0677">Repeat</keyword>
<dbReference type="GO" id="GO:0043005">
    <property type="term" value="C:neuron projection"/>
    <property type="evidence" value="ECO:0007669"/>
    <property type="project" value="TreeGrafter"/>
</dbReference>
<feature type="domain" description="Cadherin" evidence="18">
    <location>
        <begin position="254"/>
        <end position="367"/>
    </location>
</feature>
<dbReference type="InterPro" id="IPR002126">
    <property type="entry name" value="Cadherin-like_dom"/>
</dbReference>
<name>A0A8C4RBC8_EPTBU</name>
<evidence type="ECO:0000256" key="1">
    <source>
        <dbReference type="ARBA" id="ARBA00004135"/>
    </source>
</evidence>
<keyword evidence="15" id="KW-0325">Glycoprotein</keyword>
<dbReference type="GO" id="GO:0044331">
    <property type="term" value="P:cell-cell adhesion mediated by cadherin"/>
    <property type="evidence" value="ECO:0007669"/>
    <property type="project" value="TreeGrafter"/>
</dbReference>
<evidence type="ECO:0000256" key="13">
    <source>
        <dbReference type="ARBA" id="ARBA00022989"/>
    </source>
</evidence>
<comment type="subcellular location">
    <subcellularLocation>
        <location evidence="4">Cell junction</location>
        <location evidence="4">Adherens junction</location>
    </subcellularLocation>
    <subcellularLocation>
        <location evidence="5">Cell junction</location>
        <location evidence="5">Desmosome</location>
    </subcellularLocation>
    <subcellularLocation>
        <location evidence="1">Cell membrane</location>
        <location evidence="1">Sarcolemma</location>
    </subcellularLocation>
    <subcellularLocation>
        <location evidence="3">Cell membrane</location>
        <topology evidence="3">Single-pass type I membrane protein</topology>
    </subcellularLocation>
    <subcellularLocation>
        <location evidence="2">Cell surface</location>
    </subcellularLocation>
</comment>
<feature type="domain" description="Cadherin" evidence="18">
    <location>
        <begin position="154"/>
        <end position="253"/>
    </location>
</feature>
<dbReference type="PANTHER" id="PTHR24027">
    <property type="entry name" value="CADHERIN-23"/>
    <property type="match status" value="1"/>
</dbReference>
<evidence type="ECO:0000256" key="11">
    <source>
        <dbReference type="ARBA" id="ARBA00022889"/>
    </source>
</evidence>
<dbReference type="GO" id="GO:0005737">
    <property type="term" value="C:cytoplasm"/>
    <property type="evidence" value="ECO:0007669"/>
    <property type="project" value="TreeGrafter"/>
</dbReference>
<dbReference type="GO" id="GO:0007416">
    <property type="term" value="P:synapse assembly"/>
    <property type="evidence" value="ECO:0007669"/>
    <property type="project" value="TreeGrafter"/>
</dbReference>
<dbReference type="GO" id="GO:0048787">
    <property type="term" value="C:presynaptic active zone membrane"/>
    <property type="evidence" value="ECO:0007669"/>
    <property type="project" value="TreeGrafter"/>
</dbReference>
<dbReference type="Proteomes" id="UP000694388">
    <property type="component" value="Unplaced"/>
</dbReference>
<evidence type="ECO:0000256" key="9">
    <source>
        <dbReference type="ARBA" id="ARBA00022737"/>
    </source>
</evidence>
<evidence type="ECO:0000256" key="3">
    <source>
        <dbReference type="ARBA" id="ARBA00004251"/>
    </source>
</evidence>
<evidence type="ECO:0000256" key="12">
    <source>
        <dbReference type="ARBA" id="ARBA00022949"/>
    </source>
</evidence>
<dbReference type="PROSITE" id="PS50268">
    <property type="entry name" value="CADHERIN_2"/>
    <property type="match status" value="3"/>
</dbReference>
<evidence type="ECO:0000256" key="5">
    <source>
        <dbReference type="ARBA" id="ARBA00004568"/>
    </source>
</evidence>
<dbReference type="SMART" id="SM00112">
    <property type="entry name" value="CA"/>
    <property type="match status" value="3"/>
</dbReference>
<dbReference type="PRINTS" id="PR00205">
    <property type="entry name" value="CADHERIN"/>
</dbReference>
<reference evidence="19" key="2">
    <citation type="submission" date="2025-09" db="UniProtKB">
        <authorList>
            <consortium name="Ensembl"/>
        </authorList>
    </citation>
    <scope>IDENTIFICATION</scope>
</reference>
<accession>A0A8C4RBC8</accession>
<evidence type="ECO:0000256" key="7">
    <source>
        <dbReference type="ARBA" id="ARBA00022692"/>
    </source>
</evidence>
<dbReference type="GO" id="GO:0030057">
    <property type="term" value="C:desmosome"/>
    <property type="evidence" value="ECO:0007669"/>
    <property type="project" value="UniProtKB-SubCell"/>
</dbReference>
<keyword evidence="13 17" id="KW-1133">Transmembrane helix</keyword>
<keyword evidence="20" id="KW-1185">Reference proteome</keyword>
<dbReference type="GO" id="GO:0000902">
    <property type="term" value="P:cell morphogenesis"/>
    <property type="evidence" value="ECO:0007669"/>
    <property type="project" value="TreeGrafter"/>
</dbReference>
<dbReference type="GO" id="GO:0045296">
    <property type="term" value="F:cadherin binding"/>
    <property type="evidence" value="ECO:0007669"/>
    <property type="project" value="TreeGrafter"/>
</dbReference>
<reference evidence="19" key="1">
    <citation type="submission" date="2025-08" db="UniProtKB">
        <authorList>
            <consortium name="Ensembl"/>
        </authorList>
    </citation>
    <scope>IDENTIFICATION</scope>
</reference>
<dbReference type="GO" id="GO:0016477">
    <property type="term" value="P:cell migration"/>
    <property type="evidence" value="ECO:0007669"/>
    <property type="project" value="TreeGrafter"/>
</dbReference>
<organism evidence="19 20">
    <name type="scientific">Eptatretus burgeri</name>
    <name type="common">Inshore hagfish</name>
    <dbReference type="NCBI Taxonomy" id="7764"/>
    <lineage>
        <taxon>Eukaryota</taxon>
        <taxon>Metazoa</taxon>
        <taxon>Chordata</taxon>
        <taxon>Craniata</taxon>
        <taxon>Vertebrata</taxon>
        <taxon>Cyclostomata</taxon>
        <taxon>Myxini</taxon>
        <taxon>Myxiniformes</taxon>
        <taxon>Myxinidae</taxon>
        <taxon>Eptatretinae</taxon>
        <taxon>Eptatretus</taxon>
    </lineage>
</organism>
<evidence type="ECO:0000313" key="19">
    <source>
        <dbReference type="Ensembl" id="ENSEBUP00000026987.1"/>
    </source>
</evidence>
<keyword evidence="11" id="KW-0130">Cell adhesion</keyword>
<dbReference type="GO" id="GO:0005912">
    <property type="term" value="C:adherens junction"/>
    <property type="evidence" value="ECO:0007669"/>
    <property type="project" value="UniProtKB-SubCell"/>
</dbReference>
<keyword evidence="7 17" id="KW-0812">Transmembrane</keyword>
<dbReference type="GO" id="GO:0009986">
    <property type="term" value="C:cell surface"/>
    <property type="evidence" value="ECO:0007669"/>
    <property type="project" value="UniProtKB-SubCell"/>
</dbReference>
<dbReference type="InterPro" id="IPR039808">
    <property type="entry name" value="Cadherin"/>
</dbReference>
<dbReference type="FunFam" id="2.60.40.60:FF:000068">
    <property type="entry name" value="Desmoglein 1"/>
    <property type="match status" value="1"/>
</dbReference>
<dbReference type="AlphaFoldDB" id="A0A8C4RBC8"/>
<evidence type="ECO:0000256" key="16">
    <source>
        <dbReference type="PROSITE-ProRule" id="PRU00043"/>
    </source>
</evidence>
<dbReference type="InterPro" id="IPR015919">
    <property type="entry name" value="Cadherin-like_sf"/>
</dbReference>
<evidence type="ECO:0000256" key="4">
    <source>
        <dbReference type="ARBA" id="ARBA00004536"/>
    </source>
</evidence>
<dbReference type="PANTHER" id="PTHR24027:SF79">
    <property type="entry name" value="CADHERIN-2"/>
    <property type="match status" value="1"/>
</dbReference>
<dbReference type="GO" id="GO:0008013">
    <property type="term" value="F:beta-catenin binding"/>
    <property type="evidence" value="ECO:0007669"/>
    <property type="project" value="TreeGrafter"/>
</dbReference>
<dbReference type="GO" id="GO:0099634">
    <property type="term" value="C:postsynaptic specialization membrane"/>
    <property type="evidence" value="ECO:0007669"/>
    <property type="project" value="TreeGrafter"/>
</dbReference>
<evidence type="ECO:0000256" key="14">
    <source>
        <dbReference type="ARBA" id="ARBA00023136"/>
    </source>
</evidence>
<dbReference type="GO" id="GO:0045177">
    <property type="term" value="C:apical part of cell"/>
    <property type="evidence" value="ECO:0007669"/>
    <property type="project" value="TreeGrafter"/>
</dbReference>
<dbReference type="GO" id="GO:0042383">
    <property type="term" value="C:sarcolemma"/>
    <property type="evidence" value="ECO:0007669"/>
    <property type="project" value="UniProtKB-SubCell"/>
</dbReference>
<evidence type="ECO:0000256" key="10">
    <source>
        <dbReference type="ARBA" id="ARBA00022837"/>
    </source>
</evidence>
<dbReference type="SUPFAM" id="SSF49313">
    <property type="entry name" value="Cadherin-like"/>
    <property type="match status" value="4"/>
</dbReference>
<evidence type="ECO:0000313" key="20">
    <source>
        <dbReference type="Proteomes" id="UP000694388"/>
    </source>
</evidence>
<keyword evidence="8" id="KW-0479">Metal-binding</keyword>
<dbReference type="Ensembl" id="ENSEBUT00000027563.1">
    <property type="protein sequence ID" value="ENSEBUP00000026987.1"/>
    <property type="gene ID" value="ENSEBUG00000016595.1"/>
</dbReference>
<protein>
    <recommendedName>
        <fullName evidence="18">Cadherin domain-containing protein</fullName>
    </recommendedName>
</protein>